<proteinExistence type="predicted"/>
<dbReference type="PATRIC" id="fig|762968.3.peg.1347"/>
<dbReference type="STRING" id="762968.HMPREF9441_01506"/>
<protein>
    <submittedName>
        <fullName evidence="1">Uncharacterized protein</fullName>
    </submittedName>
</protein>
<dbReference type="EMBL" id="AFFY01000022">
    <property type="protein sequence ID" value="EHH00272.1"/>
    <property type="molecule type" value="Genomic_DNA"/>
</dbReference>
<gene>
    <name evidence="1" type="ORF">HMPREF9441_01506</name>
</gene>
<name>G5SQ69_9BACT</name>
<dbReference type="Proteomes" id="UP000003598">
    <property type="component" value="Unassembled WGS sequence"/>
</dbReference>
<evidence type="ECO:0000313" key="1">
    <source>
        <dbReference type="EMBL" id="EHH00272.1"/>
    </source>
</evidence>
<comment type="caution">
    <text evidence="1">The sequence shown here is derived from an EMBL/GenBank/DDBJ whole genome shotgun (WGS) entry which is preliminary data.</text>
</comment>
<accession>G5SQ69</accession>
<dbReference type="HOGENOM" id="CLU_2586505_0_0_10"/>
<keyword evidence="2" id="KW-1185">Reference proteome</keyword>
<reference evidence="1 2" key="1">
    <citation type="submission" date="2011-03" db="EMBL/GenBank/DDBJ databases">
        <authorList>
            <person name="Weinstock G."/>
            <person name="Sodergren E."/>
            <person name="Clifton S."/>
            <person name="Fulton L."/>
            <person name="Fulton B."/>
            <person name="Courtney L."/>
            <person name="Fronick C."/>
            <person name="Harrison M."/>
            <person name="Strong C."/>
            <person name="Farmer C."/>
            <person name="Delahaunty K."/>
            <person name="Markovic C."/>
            <person name="Hall O."/>
            <person name="Minx P."/>
            <person name="Tomlinson C."/>
            <person name="Mitreva M."/>
            <person name="Hou S."/>
            <person name="Chen J."/>
            <person name="Wollam A."/>
            <person name="Pepin K.H."/>
            <person name="Johnson M."/>
            <person name="Bhonagiri V."/>
            <person name="Zhang X."/>
            <person name="Suruliraj S."/>
            <person name="Warren W."/>
            <person name="Chinwalla A."/>
            <person name="Mardis E.R."/>
            <person name="Wilson R.K."/>
        </authorList>
    </citation>
    <scope>NUCLEOTIDE SEQUENCE [LARGE SCALE GENOMIC DNA]</scope>
    <source>
        <strain evidence="1 2">YIT 11840</strain>
    </source>
</reference>
<sequence>MAQPAADAIIFSIWKGKACGFGVSFGKLERLTGYAILWGLRRTRLMVFIMITEYISGFHLAFSRRCENRVFTADIQVGDE</sequence>
<dbReference type="AlphaFoldDB" id="G5SQ69"/>
<evidence type="ECO:0000313" key="2">
    <source>
        <dbReference type="Proteomes" id="UP000003598"/>
    </source>
</evidence>
<organism evidence="1 2">
    <name type="scientific">Paraprevotella clara YIT 11840</name>
    <dbReference type="NCBI Taxonomy" id="762968"/>
    <lineage>
        <taxon>Bacteria</taxon>
        <taxon>Pseudomonadati</taxon>
        <taxon>Bacteroidota</taxon>
        <taxon>Bacteroidia</taxon>
        <taxon>Bacteroidales</taxon>
        <taxon>Prevotellaceae</taxon>
        <taxon>Paraprevotella</taxon>
    </lineage>
</organism>